<name>C7M1N9_ACIFD</name>
<evidence type="ECO:0000259" key="1">
    <source>
        <dbReference type="Pfam" id="PF02627"/>
    </source>
</evidence>
<protein>
    <submittedName>
        <fullName evidence="2">Carboxymuconolactone decarboxylase</fullName>
    </submittedName>
</protein>
<accession>C7M1N9</accession>
<evidence type="ECO:0000313" key="3">
    <source>
        <dbReference type="Proteomes" id="UP000000771"/>
    </source>
</evidence>
<reference evidence="2 3" key="1">
    <citation type="journal article" date="2009" name="Stand. Genomic Sci.">
        <title>Complete genome sequence of Acidimicrobium ferrooxidans type strain (ICP).</title>
        <authorList>
            <person name="Clum A."/>
            <person name="Nolan M."/>
            <person name="Lang E."/>
            <person name="Glavina Del Rio T."/>
            <person name="Tice H."/>
            <person name="Copeland A."/>
            <person name="Cheng J.F."/>
            <person name="Lucas S."/>
            <person name="Chen F."/>
            <person name="Bruce D."/>
            <person name="Goodwin L."/>
            <person name="Pitluck S."/>
            <person name="Ivanova N."/>
            <person name="Mavrommatis K."/>
            <person name="Mikhailova N."/>
            <person name="Pati A."/>
            <person name="Chen A."/>
            <person name="Palaniappan K."/>
            <person name="Goker M."/>
            <person name="Spring S."/>
            <person name="Land M."/>
            <person name="Hauser L."/>
            <person name="Chang Y.J."/>
            <person name="Jeffries C.C."/>
            <person name="Chain P."/>
            <person name="Bristow J."/>
            <person name="Eisen J.A."/>
            <person name="Markowitz V."/>
            <person name="Hugenholtz P."/>
            <person name="Kyrpides N.C."/>
            <person name="Klenk H.P."/>
            <person name="Lapidus A."/>
        </authorList>
    </citation>
    <scope>NUCLEOTIDE SEQUENCE [LARGE SCALE GENOMIC DNA]</scope>
    <source>
        <strain evidence="3">DSM 10331 / JCM 15462 / NBRC 103882 / ICP</strain>
    </source>
</reference>
<dbReference type="Pfam" id="PF02627">
    <property type="entry name" value="CMD"/>
    <property type="match status" value="1"/>
</dbReference>
<gene>
    <name evidence="2" type="ordered locus">Afer_1875</name>
</gene>
<sequence>MSTSDRFSSIRDGYLRFFGSVPASFEERARVARLVGREATLEAAEALRAAAIYDNPLGPRLQQLVHFGQLLVLGEEGPAALHARTAVRHGATMADLVGVVETALITAGVPAYALGMRVLAALDHVDESDTP</sequence>
<proteinExistence type="predicted"/>
<dbReference type="KEGG" id="afo:Afer_1875"/>
<dbReference type="AlphaFoldDB" id="C7M1N9"/>
<dbReference type="EMBL" id="CP001631">
    <property type="protein sequence ID" value="ACU54786.1"/>
    <property type="molecule type" value="Genomic_DNA"/>
</dbReference>
<evidence type="ECO:0000313" key="2">
    <source>
        <dbReference type="EMBL" id="ACU54786.1"/>
    </source>
</evidence>
<organism evidence="2 3">
    <name type="scientific">Acidimicrobium ferrooxidans (strain DSM 10331 / JCM 15462 / NBRC 103882 / ICP)</name>
    <dbReference type="NCBI Taxonomy" id="525909"/>
    <lineage>
        <taxon>Bacteria</taxon>
        <taxon>Bacillati</taxon>
        <taxon>Actinomycetota</taxon>
        <taxon>Acidimicrobiia</taxon>
        <taxon>Acidimicrobiales</taxon>
        <taxon>Acidimicrobiaceae</taxon>
        <taxon>Acidimicrobium</taxon>
    </lineage>
</organism>
<feature type="domain" description="Carboxymuconolactone decarboxylase-like" evidence="1">
    <location>
        <begin position="40"/>
        <end position="119"/>
    </location>
</feature>
<dbReference type="InterPro" id="IPR003779">
    <property type="entry name" value="CMD-like"/>
</dbReference>
<dbReference type="eggNOG" id="COG0599">
    <property type="taxonomic scope" value="Bacteria"/>
</dbReference>
<dbReference type="Gene3D" id="1.20.1290.10">
    <property type="entry name" value="AhpD-like"/>
    <property type="match status" value="1"/>
</dbReference>
<dbReference type="InterPro" id="IPR029032">
    <property type="entry name" value="AhpD-like"/>
</dbReference>
<dbReference type="HOGENOM" id="CLU_139703_0_0_11"/>
<dbReference type="SUPFAM" id="SSF69118">
    <property type="entry name" value="AhpD-like"/>
    <property type="match status" value="1"/>
</dbReference>
<keyword evidence="3" id="KW-1185">Reference proteome</keyword>
<dbReference type="GO" id="GO:0051920">
    <property type="term" value="F:peroxiredoxin activity"/>
    <property type="evidence" value="ECO:0007669"/>
    <property type="project" value="InterPro"/>
</dbReference>
<dbReference type="Proteomes" id="UP000000771">
    <property type="component" value="Chromosome"/>
</dbReference>
<dbReference type="OrthoDB" id="9811161at2"/>
<dbReference type="RefSeq" id="WP_015799263.1">
    <property type="nucleotide sequence ID" value="NC_013124.1"/>
</dbReference>
<dbReference type="STRING" id="525909.Afer_1875"/>